<evidence type="ECO:0000313" key="7">
    <source>
        <dbReference type="EMBL" id="RCK71535.1"/>
    </source>
</evidence>
<keyword evidence="4 6" id="KW-1133">Transmembrane helix</keyword>
<keyword evidence="3 6" id="KW-0812">Transmembrane</keyword>
<gene>
    <name evidence="7" type="ORF">DT076_02510</name>
</gene>
<dbReference type="AlphaFoldDB" id="A0A367Z054"/>
<evidence type="ECO:0000256" key="2">
    <source>
        <dbReference type="ARBA" id="ARBA00022475"/>
    </source>
</evidence>
<feature type="transmembrane region" description="Helical" evidence="6">
    <location>
        <begin position="16"/>
        <end position="42"/>
    </location>
</feature>
<feature type="transmembrane region" description="Helical" evidence="6">
    <location>
        <begin position="126"/>
        <end position="147"/>
    </location>
</feature>
<evidence type="ECO:0000256" key="1">
    <source>
        <dbReference type="ARBA" id="ARBA00004651"/>
    </source>
</evidence>
<evidence type="ECO:0000256" key="6">
    <source>
        <dbReference type="SAM" id="Phobius"/>
    </source>
</evidence>
<feature type="transmembrane region" description="Helical" evidence="6">
    <location>
        <begin position="200"/>
        <end position="219"/>
    </location>
</feature>
<evidence type="ECO:0000256" key="4">
    <source>
        <dbReference type="ARBA" id="ARBA00022989"/>
    </source>
</evidence>
<dbReference type="Pfam" id="PF03631">
    <property type="entry name" value="Virul_fac_BrkB"/>
    <property type="match status" value="1"/>
</dbReference>
<sequence length="285" mass="29516">MAVAFTHRLTGLAAEAAFFAILSLPPMLFGLAGAVGFVAGVFEVDAVSTFRADLLRLASAALTGDAVSTVIAPTLDDVLASGRADVVSVGFLLALWAGSRSTNVFIETITIMYGMAGERGIVRTRLLSVLAYLVFLLVGVVVLPLILAGPSLIDLALPDALGAVGLLYWPVVLLLSVCMLATVFHLAVPHRSRWRSDLPGAGLTVLLWLGGSALLRAVLGRTTGTASVYGPLAAPIAVLLWLYLVSIAVLLGAALNAAVDKVWPHLSGLHDGAAPDRQVSDSSAS</sequence>
<dbReference type="PANTHER" id="PTHR30213:SF0">
    <property type="entry name" value="UPF0761 MEMBRANE PROTEIN YIHY"/>
    <property type="match status" value="1"/>
</dbReference>
<protein>
    <submittedName>
        <fullName evidence="7">YihY/virulence factor BrkB family protein</fullName>
    </submittedName>
</protein>
<keyword evidence="5 6" id="KW-0472">Membrane</keyword>
<dbReference type="EMBL" id="QOUI01000001">
    <property type="protein sequence ID" value="RCK71535.1"/>
    <property type="molecule type" value="Genomic_DNA"/>
</dbReference>
<name>A0A367Z054_9ACTN</name>
<comment type="subcellular location">
    <subcellularLocation>
        <location evidence="1">Cell membrane</location>
        <topology evidence="1">Multi-pass membrane protein</topology>
    </subcellularLocation>
</comment>
<proteinExistence type="predicted"/>
<dbReference type="PANTHER" id="PTHR30213">
    <property type="entry name" value="INNER MEMBRANE PROTEIN YHJD"/>
    <property type="match status" value="1"/>
</dbReference>
<dbReference type="Proteomes" id="UP000252770">
    <property type="component" value="Unassembled WGS sequence"/>
</dbReference>
<keyword evidence="8" id="KW-1185">Reference proteome</keyword>
<comment type="caution">
    <text evidence="7">The sequence shown here is derived from an EMBL/GenBank/DDBJ whole genome shotgun (WGS) entry which is preliminary data.</text>
</comment>
<keyword evidence="2" id="KW-1003">Cell membrane</keyword>
<evidence type="ECO:0000313" key="8">
    <source>
        <dbReference type="Proteomes" id="UP000252770"/>
    </source>
</evidence>
<dbReference type="PIRSF" id="PIRSF035875">
    <property type="entry name" value="RNase_BN"/>
    <property type="match status" value="1"/>
</dbReference>
<evidence type="ECO:0000256" key="3">
    <source>
        <dbReference type="ARBA" id="ARBA00022692"/>
    </source>
</evidence>
<feature type="transmembrane region" description="Helical" evidence="6">
    <location>
        <begin position="239"/>
        <end position="259"/>
    </location>
</feature>
<accession>A0A367Z054</accession>
<dbReference type="GO" id="GO:0005886">
    <property type="term" value="C:plasma membrane"/>
    <property type="evidence" value="ECO:0007669"/>
    <property type="project" value="UniProtKB-SubCell"/>
</dbReference>
<feature type="transmembrane region" description="Helical" evidence="6">
    <location>
        <begin position="167"/>
        <end position="188"/>
    </location>
</feature>
<evidence type="ECO:0000256" key="5">
    <source>
        <dbReference type="ARBA" id="ARBA00023136"/>
    </source>
</evidence>
<reference evidence="7 8" key="1">
    <citation type="submission" date="2018-07" db="EMBL/GenBank/DDBJ databases">
        <title>Desertimonas flava gen. nov. sp. nov.</title>
        <authorList>
            <person name="Liu S."/>
        </authorList>
    </citation>
    <scope>NUCLEOTIDE SEQUENCE [LARGE SCALE GENOMIC DNA]</scope>
    <source>
        <strain evidence="7 8">16Sb5-5</strain>
    </source>
</reference>
<organism evidence="7 8">
    <name type="scientific">Desertihabitans brevis</name>
    <dbReference type="NCBI Taxonomy" id="2268447"/>
    <lineage>
        <taxon>Bacteria</taxon>
        <taxon>Bacillati</taxon>
        <taxon>Actinomycetota</taxon>
        <taxon>Actinomycetes</taxon>
        <taxon>Propionibacteriales</taxon>
        <taxon>Propionibacteriaceae</taxon>
        <taxon>Desertihabitans</taxon>
    </lineage>
</organism>
<dbReference type="InterPro" id="IPR017039">
    <property type="entry name" value="Virul_fac_BrkB"/>
</dbReference>